<dbReference type="Proteomes" id="UP000586951">
    <property type="component" value="Unassembled WGS sequence"/>
</dbReference>
<evidence type="ECO:0000313" key="2">
    <source>
        <dbReference type="Proteomes" id="UP000586951"/>
    </source>
</evidence>
<dbReference type="RefSeq" id="WP_185417049.1">
    <property type="nucleotide sequence ID" value="NZ_JAARRU010000001.1"/>
</dbReference>
<protein>
    <submittedName>
        <fullName evidence="1">Uncharacterized protein</fullName>
    </submittedName>
</protein>
<name>A0A841ZZL5_9LIST</name>
<reference evidence="1 2" key="1">
    <citation type="submission" date="2020-03" db="EMBL/GenBank/DDBJ databases">
        <title>Soil Listeria distribution.</title>
        <authorList>
            <person name="Liao J."/>
            <person name="Wiedmann M."/>
        </authorList>
    </citation>
    <scope>NUCLEOTIDE SEQUENCE [LARGE SCALE GENOMIC DNA]</scope>
    <source>
        <strain evidence="1 2">FSL L7-1427</strain>
    </source>
</reference>
<proteinExistence type="predicted"/>
<dbReference type="EMBL" id="JAARRU010000001">
    <property type="protein sequence ID" value="MBC1565073.1"/>
    <property type="molecule type" value="Genomic_DNA"/>
</dbReference>
<evidence type="ECO:0000313" key="1">
    <source>
        <dbReference type="EMBL" id="MBC1565073.1"/>
    </source>
</evidence>
<dbReference type="AlphaFoldDB" id="A0A841ZZL5"/>
<comment type="caution">
    <text evidence="1">The sequence shown here is derived from an EMBL/GenBank/DDBJ whole genome shotgun (WGS) entry which is preliminary data.</text>
</comment>
<organism evidence="1 2">
    <name type="scientific">Listeria booriae</name>
    <dbReference type="NCBI Taxonomy" id="1552123"/>
    <lineage>
        <taxon>Bacteria</taxon>
        <taxon>Bacillati</taxon>
        <taxon>Bacillota</taxon>
        <taxon>Bacilli</taxon>
        <taxon>Bacillales</taxon>
        <taxon>Listeriaceae</taxon>
        <taxon>Listeria</taxon>
    </lineage>
</organism>
<sequence length="88" mass="10331">MYAVLHEFNNLEEFYSDIKQVLKEPSALNEDAIMEEVASFAKEYNYERDEYVKKLESEDSKDGQIHRFVFKISNEEGLCIVSYVSHIS</sequence>
<gene>
    <name evidence="1" type="ORF">HB907_06600</name>
</gene>
<accession>A0A841ZZL5</accession>